<dbReference type="VEuPathDB" id="FungiDB:UMAG_00572"/>
<dbReference type="PROSITE" id="PS51203">
    <property type="entry name" value="CS"/>
    <property type="match status" value="1"/>
</dbReference>
<dbReference type="KEGG" id="uma:UMAG_00572"/>
<feature type="region of interest" description="Disordered" evidence="6">
    <location>
        <begin position="326"/>
        <end position="357"/>
    </location>
</feature>
<feature type="compositionally biased region" description="Polar residues" evidence="6">
    <location>
        <begin position="505"/>
        <end position="516"/>
    </location>
</feature>
<dbReference type="RefSeq" id="XP_011386400.1">
    <property type="nucleotide sequence ID" value="XM_011388098.1"/>
</dbReference>
<dbReference type="InterPro" id="IPR037895">
    <property type="entry name" value="NUDCD1"/>
</dbReference>
<evidence type="ECO:0000256" key="3">
    <source>
        <dbReference type="ARBA" id="ARBA00018915"/>
    </source>
</evidence>
<protein>
    <recommendedName>
        <fullName evidence="3">NudC domain-containing protein 1</fullName>
    </recommendedName>
</protein>
<name>A0A0D1E8L2_MYCMD</name>
<keyword evidence="9" id="KW-1185">Reference proteome</keyword>
<dbReference type="AlphaFoldDB" id="A0A0D1E8L2"/>
<evidence type="ECO:0000259" key="7">
    <source>
        <dbReference type="PROSITE" id="PS51203"/>
    </source>
</evidence>
<dbReference type="eggNOG" id="KOG4379">
    <property type="taxonomic scope" value="Eukaryota"/>
</dbReference>
<keyword evidence="5" id="KW-0539">Nucleus</keyword>
<dbReference type="GeneID" id="23561833"/>
<dbReference type="OrthoDB" id="428655at2759"/>
<organism evidence="8 9">
    <name type="scientific">Mycosarcoma maydis</name>
    <name type="common">Corn smut fungus</name>
    <name type="synonym">Ustilago maydis</name>
    <dbReference type="NCBI Taxonomy" id="5270"/>
    <lineage>
        <taxon>Eukaryota</taxon>
        <taxon>Fungi</taxon>
        <taxon>Dikarya</taxon>
        <taxon>Basidiomycota</taxon>
        <taxon>Ustilaginomycotina</taxon>
        <taxon>Ustilaginomycetes</taxon>
        <taxon>Ustilaginales</taxon>
        <taxon>Ustilaginaceae</taxon>
        <taxon>Mycosarcoma</taxon>
    </lineage>
</organism>
<feature type="region of interest" description="Disordered" evidence="6">
    <location>
        <begin position="498"/>
        <end position="551"/>
    </location>
</feature>
<keyword evidence="4" id="KW-0963">Cytoplasm</keyword>
<sequence length="813" mass="89129">MAYSQSHRLALRTHPALSSGSRIDPAILRFPIDPSKLNARFEAYKLIQDDASSCVKSYALPSRPPPLCELYQPQGEGGRAKFKVSALGYKETKERSLYQVLVPAVGERRADEPCAAYIDTNGFLVVLTYNVADDRVIGHPVHRLLSDQESLPSLASISATEWLVYSADVLVLLRLQNVNLGNEHRSARWISAEERRWKVERRGTIKASRRSESKIHVLIQSTKTITVDAESANEGMQGLGFQPSSQKAGASKTEQSARSSTVFDVRLVELDLADPASTGSDKDDADVMSDATLLWEVRGEEPLIMASLDEQHTLLGAEARFISLRDTTNQSKDTTTSFKDTSTSSDTNPPSPVVASRRPAPHFSWAQTSDTLTLAFALPSWITTSHVRAHFSLSALSLSFTQDALTLLNTPSSSRITEINTDTSQTATGQDDELTRAARMIASGRYTSRSTWGEIDPTGSVWTLERAKRVSLLTLHLEKKHQGTRWMQVFGDRTRHRETHAEAASRTQLSFQQARSTVERAANGQSGIKDDQQRHEAIDQEDNQDDVPETMDPSELLTMLEGMDKYTVDEESTQGFGMDRTGFDASASAFTTNGGTSLSLDQPSLLKDSLEEEDANVGRPLVLTTISTGHDEHVRSSKECWTVLATPLPGSNNDDTVVMKHELDGAIFSLSDGAWMHTCTMPALSFVLASKRDAQRIHVYKRRQGFAVLAFESAPRVTGGSRTDSSGGAGNLFVYYSTAERTAQSAPSRVLRLAGATSGDEATGGNSQRGASGPLLGVCNVRLPMQAHVDHERWEDTLVCLCENRILLLRGVL</sequence>
<proteinExistence type="predicted"/>
<dbReference type="InterPro" id="IPR008978">
    <property type="entry name" value="HSP20-like_chaperone"/>
</dbReference>
<dbReference type="GO" id="GO:0005634">
    <property type="term" value="C:nucleus"/>
    <property type="evidence" value="ECO:0007669"/>
    <property type="project" value="UniProtKB-SubCell"/>
</dbReference>
<feature type="compositionally biased region" description="Acidic residues" evidence="6">
    <location>
        <begin position="539"/>
        <end position="549"/>
    </location>
</feature>
<comment type="subcellular location">
    <subcellularLocation>
        <location evidence="2">Cytoplasm</location>
    </subcellularLocation>
    <subcellularLocation>
        <location evidence="1">Nucleus</location>
    </subcellularLocation>
</comment>
<evidence type="ECO:0000256" key="6">
    <source>
        <dbReference type="SAM" id="MobiDB-lite"/>
    </source>
</evidence>
<evidence type="ECO:0000256" key="2">
    <source>
        <dbReference type="ARBA" id="ARBA00004496"/>
    </source>
</evidence>
<dbReference type="STRING" id="237631.A0A0D1E8L2"/>
<evidence type="ECO:0000256" key="4">
    <source>
        <dbReference type="ARBA" id="ARBA00022490"/>
    </source>
</evidence>
<dbReference type="OMA" id="WINKSHI"/>
<dbReference type="PANTHER" id="PTHR21664:SF1">
    <property type="entry name" value="NUDC DOMAIN-CONTAINING PROTEIN 1"/>
    <property type="match status" value="1"/>
</dbReference>
<feature type="domain" description="CS" evidence="7">
    <location>
        <begin position="358"/>
        <end position="490"/>
    </location>
</feature>
<evidence type="ECO:0000256" key="5">
    <source>
        <dbReference type="ARBA" id="ARBA00023242"/>
    </source>
</evidence>
<dbReference type="SUPFAM" id="SSF49764">
    <property type="entry name" value="HSP20-like chaperones"/>
    <property type="match status" value="1"/>
</dbReference>
<evidence type="ECO:0000313" key="8">
    <source>
        <dbReference type="EMBL" id="KIS72154.1"/>
    </source>
</evidence>
<dbReference type="Gene3D" id="2.60.40.790">
    <property type="match status" value="1"/>
</dbReference>
<dbReference type="InParanoid" id="A0A0D1E8L2"/>
<dbReference type="EMBL" id="CM003140">
    <property type="protein sequence ID" value="KIS72154.1"/>
    <property type="molecule type" value="Genomic_DNA"/>
</dbReference>
<evidence type="ECO:0000256" key="1">
    <source>
        <dbReference type="ARBA" id="ARBA00004123"/>
    </source>
</evidence>
<feature type="region of interest" description="Disordered" evidence="6">
    <location>
        <begin position="236"/>
        <end position="256"/>
    </location>
</feature>
<feature type="compositionally biased region" description="Polar residues" evidence="6">
    <location>
        <begin position="242"/>
        <end position="256"/>
    </location>
</feature>
<accession>A0A0D1E8L2</accession>
<evidence type="ECO:0000313" key="9">
    <source>
        <dbReference type="Proteomes" id="UP000000561"/>
    </source>
</evidence>
<gene>
    <name evidence="8" type="ORF">UMAG_00572</name>
</gene>
<reference evidence="8 9" key="1">
    <citation type="journal article" date="2006" name="Nature">
        <title>Insights from the genome of the biotrophic fungal plant pathogen Ustilago maydis.</title>
        <authorList>
            <person name="Kamper J."/>
            <person name="Kahmann R."/>
            <person name="Bolker M."/>
            <person name="Ma L.J."/>
            <person name="Brefort T."/>
            <person name="Saville B.J."/>
            <person name="Banuett F."/>
            <person name="Kronstad J.W."/>
            <person name="Gold S.E."/>
            <person name="Muller O."/>
            <person name="Perlin M.H."/>
            <person name="Wosten H.A."/>
            <person name="de Vries R."/>
            <person name="Ruiz-Herrera J."/>
            <person name="Reynaga-Pena C.G."/>
            <person name="Snetselaar K."/>
            <person name="McCann M."/>
            <person name="Perez-Martin J."/>
            <person name="Feldbrugge M."/>
            <person name="Basse C.W."/>
            <person name="Steinberg G."/>
            <person name="Ibeas J.I."/>
            <person name="Holloman W."/>
            <person name="Guzman P."/>
            <person name="Farman M."/>
            <person name="Stajich J.E."/>
            <person name="Sentandreu R."/>
            <person name="Gonzalez-Prieto J.M."/>
            <person name="Kennell J.C."/>
            <person name="Molina L."/>
            <person name="Schirawski J."/>
            <person name="Mendoza-Mendoza A."/>
            <person name="Greilinger D."/>
            <person name="Munch K."/>
            <person name="Rossel N."/>
            <person name="Scherer M."/>
            <person name="Vranes M."/>
            <person name="Ladendorf O."/>
            <person name="Vincon V."/>
            <person name="Fuchs U."/>
            <person name="Sandrock B."/>
            <person name="Meng S."/>
            <person name="Ho E.C."/>
            <person name="Cahill M.J."/>
            <person name="Boyce K.J."/>
            <person name="Klose J."/>
            <person name="Klosterman S.J."/>
            <person name="Deelstra H.J."/>
            <person name="Ortiz-Castellanos L."/>
            <person name="Li W."/>
            <person name="Sanchez-Alonso P."/>
            <person name="Schreier P.H."/>
            <person name="Hauser-Hahn I."/>
            <person name="Vaupel M."/>
            <person name="Koopmann E."/>
            <person name="Friedrich G."/>
            <person name="Voss H."/>
            <person name="Schluter T."/>
            <person name="Margolis J."/>
            <person name="Platt D."/>
            <person name="Swimmer C."/>
            <person name="Gnirke A."/>
            <person name="Chen F."/>
            <person name="Vysotskaia V."/>
            <person name="Mannhaupt G."/>
            <person name="Guldener U."/>
            <person name="Munsterkotter M."/>
            <person name="Haase D."/>
            <person name="Oesterheld M."/>
            <person name="Mewes H.W."/>
            <person name="Mauceli E.W."/>
            <person name="DeCaprio D."/>
            <person name="Wade C.M."/>
            <person name="Butler J."/>
            <person name="Young S."/>
            <person name="Jaffe D.B."/>
            <person name="Calvo S."/>
            <person name="Nusbaum C."/>
            <person name="Galagan J."/>
            <person name="Birren B.W."/>
        </authorList>
    </citation>
    <scope>NUCLEOTIDE SEQUENCE [LARGE SCALE GENOMIC DNA]</scope>
    <source>
        <strain evidence="9">DSM 14603 / FGSC 9021 / UM521</strain>
    </source>
</reference>
<dbReference type="Pfam" id="PF04969">
    <property type="entry name" value="CS"/>
    <property type="match status" value="1"/>
</dbReference>
<dbReference type="InterPro" id="IPR007052">
    <property type="entry name" value="CS_dom"/>
</dbReference>
<dbReference type="PANTHER" id="PTHR21664">
    <property type="entry name" value="CHRONIC MYELOGENOUS LEUKEMIA TUMOR ANTIGEN 66"/>
    <property type="match status" value="1"/>
</dbReference>
<feature type="compositionally biased region" description="Low complexity" evidence="6">
    <location>
        <begin position="331"/>
        <end position="348"/>
    </location>
</feature>
<dbReference type="GO" id="GO:0005737">
    <property type="term" value="C:cytoplasm"/>
    <property type="evidence" value="ECO:0007669"/>
    <property type="project" value="UniProtKB-SubCell"/>
</dbReference>
<dbReference type="Proteomes" id="UP000000561">
    <property type="component" value="Chromosome 1"/>
</dbReference>
<feature type="compositionally biased region" description="Basic and acidic residues" evidence="6">
    <location>
        <begin position="528"/>
        <end position="538"/>
    </location>
</feature>